<sequence>MSSRHDKDHPFEAGLPEQAVPESNCPPPGRDAAMHELQRASETVLRLATQTHAAVARSDMAGAEIARTSLERQLTLTTRMIGGLLFGSSDDQPTTH</sequence>
<evidence type="ECO:0000313" key="3">
    <source>
        <dbReference type="Proteomes" id="UP000494252"/>
    </source>
</evidence>
<dbReference type="AlphaFoldDB" id="A0A6J5FTE4"/>
<proteinExistence type="predicted"/>
<reference evidence="2 3" key="1">
    <citation type="submission" date="2020-04" db="EMBL/GenBank/DDBJ databases">
        <authorList>
            <person name="De Canck E."/>
        </authorList>
    </citation>
    <scope>NUCLEOTIDE SEQUENCE [LARGE SCALE GENOMIC DNA]</scope>
    <source>
        <strain evidence="2 3">LMG 27177</strain>
    </source>
</reference>
<dbReference type="RefSeq" id="WP_175159040.1">
    <property type="nucleotide sequence ID" value="NZ_CADIKI010000004.1"/>
</dbReference>
<name>A0A6J5FTE4_9BURK</name>
<evidence type="ECO:0000256" key="1">
    <source>
        <dbReference type="SAM" id="MobiDB-lite"/>
    </source>
</evidence>
<gene>
    <name evidence="2" type="ORF">LMG27177_01788</name>
</gene>
<dbReference type="EMBL" id="CADIKI010000004">
    <property type="protein sequence ID" value="CAB3785209.1"/>
    <property type="molecule type" value="Genomic_DNA"/>
</dbReference>
<keyword evidence="3" id="KW-1185">Reference proteome</keyword>
<organism evidence="2 3">
    <name type="scientific">Paraburkholderia fynbosensis</name>
    <dbReference type="NCBI Taxonomy" id="1200993"/>
    <lineage>
        <taxon>Bacteria</taxon>
        <taxon>Pseudomonadati</taxon>
        <taxon>Pseudomonadota</taxon>
        <taxon>Betaproteobacteria</taxon>
        <taxon>Burkholderiales</taxon>
        <taxon>Burkholderiaceae</taxon>
        <taxon>Paraburkholderia</taxon>
    </lineage>
</organism>
<feature type="compositionally biased region" description="Basic and acidic residues" evidence="1">
    <location>
        <begin position="1"/>
        <end position="11"/>
    </location>
</feature>
<dbReference type="Proteomes" id="UP000494252">
    <property type="component" value="Unassembled WGS sequence"/>
</dbReference>
<protein>
    <submittedName>
        <fullName evidence="2">Uncharacterized protein</fullName>
    </submittedName>
</protein>
<feature type="region of interest" description="Disordered" evidence="1">
    <location>
        <begin position="1"/>
        <end position="32"/>
    </location>
</feature>
<accession>A0A6J5FTE4</accession>
<evidence type="ECO:0000313" key="2">
    <source>
        <dbReference type="EMBL" id="CAB3785209.1"/>
    </source>
</evidence>